<evidence type="ECO:0000313" key="3">
    <source>
        <dbReference type="Proteomes" id="UP000236291"/>
    </source>
</evidence>
<dbReference type="InterPro" id="IPR019651">
    <property type="entry name" value="Glutamate_DH_NAD-spec"/>
</dbReference>
<feature type="non-terminal residue" evidence="2">
    <location>
        <position position="1"/>
    </location>
</feature>
<reference evidence="2 3" key="1">
    <citation type="journal article" date="2014" name="Am. J. Bot.">
        <title>Genome assembly and annotation for red clover (Trifolium pratense; Fabaceae).</title>
        <authorList>
            <person name="Istvanek J."/>
            <person name="Jaros M."/>
            <person name="Krenek A."/>
            <person name="Repkova J."/>
        </authorList>
    </citation>
    <scope>NUCLEOTIDE SEQUENCE [LARGE SCALE GENOMIC DNA]</scope>
    <source>
        <strain evidence="3">cv. Tatra</strain>
        <tissue evidence="2">Young leaves</tissue>
    </source>
</reference>
<feature type="non-terminal residue" evidence="2">
    <location>
        <position position="88"/>
    </location>
</feature>
<comment type="caution">
    <text evidence="2">The sequence shown here is derived from an EMBL/GenBank/DDBJ whole genome shotgun (WGS) entry which is preliminary data.</text>
</comment>
<dbReference type="Pfam" id="PF10712">
    <property type="entry name" value="NAD-GH"/>
    <property type="match status" value="1"/>
</dbReference>
<reference evidence="2 3" key="2">
    <citation type="journal article" date="2017" name="Front. Plant Sci.">
        <title>Gene Classification and Mining of Molecular Markers Useful in Red Clover (Trifolium pratense) Breeding.</title>
        <authorList>
            <person name="Istvanek J."/>
            <person name="Dluhosova J."/>
            <person name="Dluhos P."/>
            <person name="Patkova L."/>
            <person name="Nedelnik J."/>
            <person name="Repkova J."/>
        </authorList>
    </citation>
    <scope>NUCLEOTIDE SEQUENCE [LARGE SCALE GENOMIC DNA]</scope>
    <source>
        <strain evidence="3">cv. Tatra</strain>
        <tissue evidence="2">Young leaves</tissue>
    </source>
</reference>
<dbReference type="Proteomes" id="UP000236291">
    <property type="component" value="Unassembled WGS sequence"/>
</dbReference>
<proteinExistence type="predicted"/>
<dbReference type="EMBL" id="ASHM01106690">
    <property type="protein sequence ID" value="PNX68856.1"/>
    <property type="molecule type" value="Genomic_DNA"/>
</dbReference>
<evidence type="ECO:0000256" key="1">
    <source>
        <dbReference type="SAM" id="MobiDB-lite"/>
    </source>
</evidence>
<feature type="region of interest" description="Disordered" evidence="1">
    <location>
        <begin position="56"/>
        <end position="88"/>
    </location>
</feature>
<protein>
    <submittedName>
        <fullName evidence="2">Uncharacterized protein</fullName>
    </submittedName>
</protein>
<sequence length="88" mass="8871">NKDGDATEDGVGGVPGDLALGGLPDQAPRICESDVRGGGPVAIFVGDDFNTAVPPNSNAGVGGAEVDSNREGLSFSSHQCQREKTKGM</sequence>
<organism evidence="2 3">
    <name type="scientific">Trifolium pratense</name>
    <name type="common">Red clover</name>
    <dbReference type="NCBI Taxonomy" id="57577"/>
    <lineage>
        <taxon>Eukaryota</taxon>
        <taxon>Viridiplantae</taxon>
        <taxon>Streptophyta</taxon>
        <taxon>Embryophyta</taxon>
        <taxon>Tracheophyta</taxon>
        <taxon>Spermatophyta</taxon>
        <taxon>Magnoliopsida</taxon>
        <taxon>eudicotyledons</taxon>
        <taxon>Gunneridae</taxon>
        <taxon>Pentapetalae</taxon>
        <taxon>rosids</taxon>
        <taxon>fabids</taxon>
        <taxon>Fabales</taxon>
        <taxon>Fabaceae</taxon>
        <taxon>Papilionoideae</taxon>
        <taxon>50 kb inversion clade</taxon>
        <taxon>NPAAA clade</taxon>
        <taxon>Hologalegina</taxon>
        <taxon>IRL clade</taxon>
        <taxon>Trifolieae</taxon>
        <taxon>Trifolium</taxon>
    </lineage>
</organism>
<accession>A0A2K3KRF4</accession>
<feature type="region of interest" description="Disordered" evidence="1">
    <location>
        <begin position="1"/>
        <end position="25"/>
    </location>
</feature>
<gene>
    <name evidence="2" type="ORF">L195_g056396</name>
</gene>
<evidence type="ECO:0000313" key="2">
    <source>
        <dbReference type="EMBL" id="PNX68856.1"/>
    </source>
</evidence>
<dbReference type="AlphaFoldDB" id="A0A2K3KRF4"/>
<name>A0A2K3KRF4_TRIPR</name>